<dbReference type="InterPro" id="IPR039421">
    <property type="entry name" value="Type_1_exporter"/>
</dbReference>
<feature type="domain" description="ABC transporter" evidence="10">
    <location>
        <begin position="339"/>
        <end position="573"/>
    </location>
</feature>
<keyword evidence="2" id="KW-0813">Transport</keyword>
<dbReference type="Pfam" id="PF00005">
    <property type="entry name" value="ABC_tran"/>
    <property type="match status" value="1"/>
</dbReference>
<dbReference type="Gene3D" id="3.40.50.300">
    <property type="entry name" value="P-loop containing nucleotide triphosphate hydrolases"/>
    <property type="match status" value="1"/>
</dbReference>
<comment type="subcellular location">
    <subcellularLocation>
        <location evidence="1">Cell membrane</location>
        <topology evidence="1">Multi-pass membrane protein</topology>
    </subcellularLocation>
</comment>
<dbReference type="FunFam" id="1.20.1560.10:FF:000011">
    <property type="entry name" value="Multidrug ABC transporter ATP-binding protein"/>
    <property type="match status" value="1"/>
</dbReference>
<keyword evidence="13" id="KW-1185">Reference proteome</keyword>
<feature type="transmembrane region" description="Helical" evidence="9">
    <location>
        <begin position="164"/>
        <end position="181"/>
    </location>
</feature>
<dbReference type="SMART" id="SM00382">
    <property type="entry name" value="AAA"/>
    <property type="match status" value="1"/>
</dbReference>
<evidence type="ECO:0000259" key="10">
    <source>
        <dbReference type="PROSITE" id="PS50893"/>
    </source>
</evidence>
<evidence type="ECO:0000256" key="4">
    <source>
        <dbReference type="ARBA" id="ARBA00022692"/>
    </source>
</evidence>
<keyword evidence="6 12" id="KW-0067">ATP-binding</keyword>
<reference evidence="12 13" key="1">
    <citation type="journal article" date="2015" name="Genome Announc.">
        <title>Draft Genome Sequence of Clostridium tyrobutyricum Strain DIVETGP, Isolated from Cow's Milk for Grana Padano Production.</title>
        <authorList>
            <person name="Soggiu A."/>
            <person name="Piras C."/>
            <person name="Gaiarsa S."/>
            <person name="Sassera D."/>
            <person name="Roncada P."/>
            <person name="Bendixen E."/>
            <person name="Brasca M."/>
            <person name="Bonizzi L."/>
        </authorList>
    </citation>
    <scope>NUCLEOTIDE SEQUENCE [LARGE SCALE GENOMIC DNA]</scope>
    <source>
        <strain evidence="12 13">DIVETGP</strain>
    </source>
</reference>
<dbReference type="GO" id="GO:0005524">
    <property type="term" value="F:ATP binding"/>
    <property type="evidence" value="ECO:0007669"/>
    <property type="project" value="UniProtKB-KW"/>
</dbReference>
<sequence length="581" mass="65358">MKKNSLFRLFKYIGNYKIYLVISLVCALVSNILTAFIPFIVGKAIDRIIGQGRVDFPDLFKIIIILAVVYGVSSFFMWIFTILANIISFRTVRDIRNEAFDKIEKLPLKYFDSNAHGDIMSRLTNDIDAISDGLFQGITQFYPGIVTVICSIVLMFALSIKISLVILCMTPLCFVIASFITKRSNKMFKEQQKTVGELNGYIEEIIGNQKIVKVFGYEENSQKKFNEINTRLYKCGQQAQFYSSLTNPSTRFVNNITYVLVGVVGGLLSVLNGLSVGTISSFLTYSTQFSQPINNITSVATQLQAALASCERVFSIIDEVQEVDDSKNTKEIIKCNGNIDFQNVFFSYVKEVPLINNFSADIKKGNTIAIVGPTGAGKTTIVNLLMRFYDINAGNIMIDGTNIYEIKRNNLRRLFGMVLQDTWLFEGTIRENISYGKQEASQCEIEKAAKEAYVHNFIKRLPEGYDTVITEAGSNLSEGQKQLLTIARVMLINPPMLILDEATSNIDTRTEAKIQSAFQVMMNGKTSFVIAHRLSTIRNADIILVMNNGEIVERGNHEELLNKGGFYAKLYKSQFESRESY</sequence>
<dbReference type="PANTHER" id="PTHR43394:SF1">
    <property type="entry name" value="ATP-BINDING CASSETTE SUB-FAMILY B MEMBER 10, MITOCHONDRIAL"/>
    <property type="match status" value="1"/>
</dbReference>
<dbReference type="EMBL" id="CBXI010000044">
    <property type="protein sequence ID" value="CDL92764.1"/>
    <property type="molecule type" value="Genomic_DNA"/>
</dbReference>
<dbReference type="InterPro" id="IPR011527">
    <property type="entry name" value="ABC1_TM_dom"/>
</dbReference>
<evidence type="ECO:0000313" key="12">
    <source>
        <dbReference type="EMBL" id="CDL92764.1"/>
    </source>
</evidence>
<keyword evidence="3" id="KW-1003">Cell membrane</keyword>
<evidence type="ECO:0000256" key="2">
    <source>
        <dbReference type="ARBA" id="ARBA00022448"/>
    </source>
</evidence>
<feature type="transmembrane region" description="Helical" evidence="9">
    <location>
        <begin position="20"/>
        <end position="42"/>
    </location>
</feature>
<dbReference type="InterPro" id="IPR003439">
    <property type="entry name" value="ABC_transporter-like_ATP-bd"/>
</dbReference>
<comment type="caution">
    <text evidence="12">The sequence shown here is derived from an EMBL/GenBank/DDBJ whole genome shotgun (WGS) entry which is preliminary data.</text>
</comment>
<dbReference type="FunFam" id="3.40.50.300:FF:000287">
    <property type="entry name" value="Multidrug ABC transporter ATP-binding protein"/>
    <property type="match status" value="1"/>
</dbReference>
<evidence type="ECO:0000256" key="1">
    <source>
        <dbReference type="ARBA" id="ARBA00004651"/>
    </source>
</evidence>
<keyword evidence="7 9" id="KW-1133">Transmembrane helix</keyword>
<feature type="transmembrane region" description="Helical" evidence="9">
    <location>
        <begin position="62"/>
        <end position="87"/>
    </location>
</feature>
<dbReference type="CDD" id="cd18547">
    <property type="entry name" value="ABC_6TM_Tm288_like"/>
    <property type="match status" value="1"/>
</dbReference>
<evidence type="ECO:0000256" key="6">
    <source>
        <dbReference type="ARBA" id="ARBA00022840"/>
    </source>
</evidence>
<evidence type="ECO:0000256" key="9">
    <source>
        <dbReference type="SAM" id="Phobius"/>
    </source>
</evidence>
<name>W6NB51_CLOTY</name>
<dbReference type="RefSeq" id="WP_017894528.1">
    <property type="nucleotide sequence ID" value="NZ_CBXI010000044.1"/>
</dbReference>
<keyword evidence="4 9" id="KW-0812">Transmembrane</keyword>
<evidence type="ECO:0000256" key="3">
    <source>
        <dbReference type="ARBA" id="ARBA00022475"/>
    </source>
</evidence>
<dbReference type="InterPro" id="IPR036640">
    <property type="entry name" value="ABC1_TM_sf"/>
</dbReference>
<evidence type="ECO:0000256" key="7">
    <source>
        <dbReference type="ARBA" id="ARBA00022989"/>
    </source>
</evidence>
<dbReference type="PANTHER" id="PTHR43394">
    <property type="entry name" value="ATP-DEPENDENT PERMEASE MDL1, MITOCHONDRIAL"/>
    <property type="match status" value="1"/>
</dbReference>
<feature type="domain" description="ABC transmembrane type-1" evidence="11">
    <location>
        <begin position="21"/>
        <end position="305"/>
    </location>
</feature>
<dbReference type="InterPro" id="IPR027417">
    <property type="entry name" value="P-loop_NTPase"/>
</dbReference>
<accession>W6NB51</accession>
<dbReference type="GO" id="GO:0016887">
    <property type="term" value="F:ATP hydrolysis activity"/>
    <property type="evidence" value="ECO:0007669"/>
    <property type="project" value="InterPro"/>
</dbReference>
<evidence type="ECO:0000256" key="8">
    <source>
        <dbReference type="ARBA" id="ARBA00023136"/>
    </source>
</evidence>
<dbReference type="InterPro" id="IPR003593">
    <property type="entry name" value="AAA+_ATPase"/>
</dbReference>
<gene>
    <name evidence="12" type="ORF">CTDIVETGP_2834</name>
</gene>
<dbReference type="PROSITE" id="PS50929">
    <property type="entry name" value="ABC_TM1F"/>
    <property type="match status" value="1"/>
</dbReference>
<evidence type="ECO:0000259" key="11">
    <source>
        <dbReference type="PROSITE" id="PS50929"/>
    </source>
</evidence>
<dbReference type="GO" id="GO:0005886">
    <property type="term" value="C:plasma membrane"/>
    <property type="evidence" value="ECO:0007669"/>
    <property type="project" value="UniProtKB-SubCell"/>
</dbReference>
<dbReference type="SUPFAM" id="SSF90123">
    <property type="entry name" value="ABC transporter transmembrane region"/>
    <property type="match status" value="1"/>
</dbReference>
<dbReference type="GO" id="GO:0015421">
    <property type="term" value="F:ABC-type oligopeptide transporter activity"/>
    <property type="evidence" value="ECO:0007669"/>
    <property type="project" value="TreeGrafter"/>
</dbReference>
<dbReference type="OrthoDB" id="9762778at2"/>
<feature type="transmembrane region" description="Helical" evidence="9">
    <location>
        <begin position="258"/>
        <end position="285"/>
    </location>
</feature>
<dbReference type="PROSITE" id="PS50893">
    <property type="entry name" value="ABC_TRANSPORTER_2"/>
    <property type="match status" value="1"/>
</dbReference>
<keyword evidence="8 9" id="KW-0472">Membrane</keyword>
<dbReference type="SUPFAM" id="SSF52540">
    <property type="entry name" value="P-loop containing nucleoside triphosphate hydrolases"/>
    <property type="match status" value="1"/>
</dbReference>
<organism evidence="12 13">
    <name type="scientific">Clostridium tyrobutyricum DIVETGP</name>
    <dbReference type="NCBI Taxonomy" id="1408889"/>
    <lineage>
        <taxon>Bacteria</taxon>
        <taxon>Bacillati</taxon>
        <taxon>Bacillota</taxon>
        <taxon>Clostridia</taxon>
        <taxon>Eubacteriales</taxon>
        <taxon>Clostridiaceae</taxon>
        <taxon>Clostridium</taxon>
    </lineage>
</organism>
<dbReference type="Pfam" id="PF00664">
    <property type="entry name" value="ABC_membrane"/>
    <property type="match status" value="1"/>
</dbReference>
<protein>
    <submittedName>
        <fullName evidence="12">ABC transporter, ATP-binding/permease protein</fullName>
    </submittedName>
</protein>
<proteinExistence type="predicted"/>
<keyword evidence="5" id="KW-0547">Nucleotide-binding</keyword>
<evidence type="ECO:0000313" key="13">
    <source>
        <dbReference type="Proteomes" id="UP000019482"/>
    </source>
</evidence>
<dbReference type="Proteomes" id="UP000019482">
    <property type="component" value="Unassembled WGS sequence"/>
</dbReference>
<dbReference type="Gene3D" id="1.20.1560.10">
    <property type="entry name" value="ABC transporter type 1, transmembrane domain"/>
    <property type="match status" value="1"/>
</dbReference>
<dbReference type="AlphaFoldDB" id="W6NB51"/>
<evidence type="ECO:0000256" key="5">
    <source>
        <dbReference type="ARBA" id="ARBA00022741"/>
    </source>
</evidence>
<dbReference type="GeneID" id="29420409"/>
<feature type="transmembrane region" description="Helical" evidence="9">
    <location>
        <begin position="141"/>
        <end position="158"/>
    </location>
</feature>